<reference evidence="2" key="2">
    <citation type="submission" date="2025-08" db="UniProtKB">
        <authorList>
            <consortium name="RefSeq"/>
        </authorList>
    </citation>
    <scope>IDENTIFICATION</scope>
    <source>
        <tissue evidence="2">Leaf</tissue>
    </source>
</reference>
<keyword evidence="1" id="KW-1185">Reference proteome</keyword>
<protein>
    <submittedName>
        <fullName evidence="2">Defensin-like protein 301</fullName>
    </submittedName>
</protein>
<dbReference type="Proteomes" id="UP000694864">
    <property type="component" value="Chromosome 17"/>
</dbReference>
<reference evidence="1" key="1">
    <citation type="journal article" date="2014" name="Nat. Commun.">
        <title>The emerging biofuel crop Camelina sativa retains a highly undifferentiated hexaploid genome structure.</title>
        <authorList>
            <person name="Kagale S."/>
            <person name="Koh C."/>
            <person name="Nixon J."/>
            <person name="Bollina V."/>
            <person name="Clarke W.E."/>
            <person name="Tuteja R."/>
            <person name="Spillane C."/>
            <person name="Robinson S.J."/>
            <person name="Links M.G."/>
            <person name="Clarke C."/>
            <person name="Higgins E.E."/>
            <person name="Huebert T."/>
            <person name="Sharpe A.G."/>
            <person name="Parkin I.A."/>
        </authorList>
    </citation>
    <scope>NUCLEOTIDE SEQUENCE [LARGE SCALE GENOMIC DNA]</scope>
    <source>
        <strain evidence="1">cv. DH55</strain>
    </source>
</reference>
<proteinExistence type="predicted"/>
<name>A0ABM1R7D1_CAMSA</name>
<accession>A0ABM1R7D1</accession>
<evidence type="ECO:0000313" key="2">
    <source>
        <dbReference type="RefSeq" id="XP_019094919.1"/>
    </source>
</evidence>
<gene>
    <name evidence="2" type="primary">LOC104758066</name>
</gene>
<sequence length="74" mass="8135">MRSEGQFRCKSAKDCDPRGCRLWMHVICNKLHKCTCANGAPIGGQCNSIKDCYLSGCPPNSHVVCDRQICTCVS</sequence>
<organism evidence="1 2">
    <name type="scientific">Camelina sativa</name>
    <name type="common">False flax</name>
    <name type="synonym">Myagrum sativum</name>
    <dbReference type="NCBI Taxonomy" id="90675"/>
    <lineage>
        <taxon>Eukaryota</taxon>
        <taxon>Viridiplantae</taxon>
        <taxon>Streptophyta</taxon>
        <taxon>Embryophyta</taxon>
        <taxon>Tracheophyta</taxon>
        <taxon>Spermatophyta</taxon>
        <taxon>Magnoliopsida</taxon>
        <taxon>eudicotyledons</taxon>
        <taxon>Gunneridae</taxon>
        <taxon>Pentapetalae</taxon>
        <taxon>rosids</taxon>
        <taxon>malvids</taxon>
        <taxon>Brassicales</taxon>
        <taxon>Brassicaceae</taxon>
        <taxon>Camelineae</taxon>
        <taxon>Camelina</taxon>
    </lineage>
</organism>
<dbReference type="GeneID" id="104758066"/>
<dbReference type="RefSeq" id="XP_019094919.1">
    <property type="nucleotide sequence ID" value="XM_019239374.1"/>
</dbReference>
<evidence type="ECO:0000313" key="1">
    <source>
        <dbReference type="Proteomes" id="UP000694864"/>
    </source>
</evidence>